<accession>A0A8H6LYK3</accession>
<dbReference type="EMBL" id="JACGCI010000089">
    <property type="protein sequence ID" value="KAF6746809.1"/>
    <property type="molecule type" value="Genomic_DNA"/>
</dbReference>
<evidence type="ECO:0000313" key="1">
    <source>
        <dbReference type="EMBL" id="KAF6746809.1"/>
    </source>
</evidence>
<name>A0A8H6LYK3_9AGAR</name>
<dbReference type="SUPFAM" id="SSF52047">
    <property type="entry name" value="RNI-like"/>
    <property type="match status" value="1"/>
</dbReference>
<organism evidence="1 2">
    <name type="scientific">Ephemerocybe angulata</name>
    <dbReference type="NCBI Taxonomy" id="980116"/>
    <lineage>
        <taxon>Eukaryota</taxon>
        <taxon>Fungi</taxon>
        <taxon>Dikarya</taxon>
        <taxon>Basidiomycota</taxon>
        <taxon>Agaricomycotina</taxon>
        <taxon>Agaricomycetes</taxon>
        <taxon>Agaricomycetidae</taxon>
        <taxon>Agaricales</taxon>
        <taxon>Agaricineae</taxon>
        <taxon>Psathyrellaceae</taxon>
        <taxon>Ephemerocybe</taxon>
    </lineage>
</organism>
<dbReference type="AlphaFoldDB" id="A0A8H6LYK3"/>
<evidence type="ECO:0008006" key="3">
    <source>
        <dbReference type="Google" id="ProtNLM"/>
    </source>
</evidence>
<keyword evidence="2" id="KW-1185">Reference proteome</keyword>
<comment type="caution">
    <text evidence="1">The sequence shown here is derived from an EMBL/GenBank/DDBJ whole genome shotgun (WGS) entry which is preliminary data.</text>
</comment>
<dbReference type="OrthoDB" id="2973282at2759"/>
<sequence>MSRFTHEKPKLTEGGERIYKGQEERMDLVEERRELLPYSASPISVLPNEILSTLFHELQRATRATGKPMVPPAEIILSHVCSHWRAVVLSLPSMWCIFHRDGRLIFNDRALKLDKQTEARLAAYLDRSREHPFDFWVKLEPTRQHFRHHDQQLTTSLLSVILPHLHRFRVFHLLFRVQQLPEEFRKMLAMASVPLLEICAICPDLIQSGMRYSTGSEFDIFQGGAPSLKYLRLDETSLFAIRPPLQTVVDLRIEWRRQEAPDCIPNGVLAEIFALPNLQTLSLFGDIFTFQVAGGGAIPNRPIHAQNLKHIRSTGTYITVFLYSHVLAPSLESITLSGLEEDEISASSLARILAHAVFPSLRVVAITAAWIGFPNDLRALQIILSQNVEELIFWQGTAHTRPKEVVRTLVGANGMPSSQQNIKKGTLSMHFSDSEEIGYYHQFIQARPNLEVLRVPPACLQPLTDLMGRLPTSIKIQAIDDSEPPLPLCWLPGPEWLDTEEDPFLAGCRVCRFWTL</sequence>
<proteinExistence type="predicted"/>
<evidence type="ECO:0000313" key="2">
    <source>
        <dbReference type="Proteomes" id="UP000521943"/>
    </source>
</evidence>
<gene>
    <name evidence="1" type="ORF">DFP72DRAFT_1050663</name>
</gene>
<dbReference type="Proteomes" id="UP000521943">
    <property type="component" value="Unassembled WGS sequence"/>
</dbReference>
<reference evidence="1 2" key="1">
    <citation type="submission" date="2020-07" db="EMBL/GenBank/DDBJ databases">
        <title>Comparative genomics of pyrophilous fungi reveals a link between fire events and developmental genes.</title>
        <authorList>
            <consortium name="DOE Joint Genome Institute"/>
            <person name="Steindorff A.S."/>
            <person name="Carver A."/>
            <person name="Calhoun S."/>
            <person name="Stillman K."/>
            <person name="Liu H."/>
            <person name="Lipzen A."/>
            <person name="Pangilinan J."/>
            <person name="Labutti K."/>
            <person name="Bruns T.D."/>
            <person name="Grigoriev I.V."/>
        </authorList>
    </citation>
    <scope>NUCLEOTIDE SEQUENCE [LARGE SCALE GENOMIC DNA]</scope>
    <source>
        <strain evidence="1 2">CBS 144469</strain>
    </source>
</reference>
<protein>
    <recommendedName>
        <fullName evidence="3">F-box domain-containing protein</fullName>
    </recommendedName>
</protein>